<dbReference type="AlphaFoldDB" id="A0A0G1NES1"/>
<name>A0A0G1NES1_9BACT</name>
<dbReference type="Proteomes" id="UP000033966">
    <property type="component" value="Unassembled WGS sequence"/>
</dbReference>
<evidence type="ECO:0000313" key="2">
    <source>
        <dbReference type="EMBL" id="KKT91587.1"/>
    </source>
</evidence>
<feature type="transmembrane region" description="Helical" evidence="1">
    <location>
        <begin position="43"/>
        <end position="64"/>
    </location>
</feature>
<proteinExistence type="predicted"/>
<gene>
    <name evidence="2" type="ORF">UW92_C0010G0016</name>
</gene>
<protein>
    <submittedName>
        <fullName evidence="2">Uncharacterized protein</fullName>
    </submittedName>
</protein>
<keyword evidence="1" id="KW-1133">Transmembrane helix</keyword>
<keyword evidence="1" id="KW-0472">Membrane</keyword>
<organism evidence="2 3">
    <name type="scientific">Candidatus Jorgensenbacteria bacterium GW2011_GWA2_45_13</name>
    <dbReference type="NCBI Taxonomy" id="1618662"/>
    <lineage>
        <taxon>Bacteria</taxon>
        <taxon>Candidatus Joergenseniibacteriota</taxon>
    </lineage>
</organism>
<dbReference type="EMBL" id="LCKF01000010">
    <property type="protein sequence ID" value="KKT91587.1"/>
    <property type="molecule type" value="Genomic_DNA"/>
</dbReference>
<keyword evidence="1" id="KW-0812">Transmembrane</keyword>
<feature type="transmembrane region" description="Helical" evidence="1">
    <location>
        <begin position="12"/>
        <end position="31"/>
    </location>
</feature>
<evidence type="ECO:0000256" key="1">
    <source>
        <dbReference type="SAM" id="Phobius"/>
    </source>
</evidence>
<sequence>MNNNLIKPVSYGIIASTILLGVYFAVLTLVSGWSFAQSQFADFWYFIISLVVGFGIQIGLYQYIKTLVHSGHGMGKVVGVSGTTSTAAMISCCAHYLVNLVPILGVTGLVTFVAQYQVELFWVGLASNVFGIGYMVTRITKFKKIMNKTITIFILALAFIGGFLIFYNPKPTSLPTQENSSVSETQQKWESKIDDQASVTVTVTPIILSAESGEWKFDVVMDTHSVELDQDMAKVAILTDDSGKEYSGARWEGAPAGGHHREGVLVFSPITPTPKSVELKITRIADTVRTFNWQLK</sequence>
<comment type="caution">
    <text evidence="2">The sequence shown here is derived from an EMBL/GenBank/DDBJ whole genome shotgun (WGS) entry which is preliminary data.</text>
</comment>
<feature type="transmembrane region" description="Helical" evidence="1">
    <location>
        <begin position="149"/>
        <end position="167"/>
    </location>
</feature>
<feature type="transmembrane region" description="Helical" evidence="1">
    <location>
        <begin position="96"/>
        <end position="114"/>
    </location>
</feature>
<feature type="transmembrane region" description="Helical" evidence="1">
    <location>
        <begin position="120"/>
        <end position="137"/>
    </location>
</feature>
<accession>A0A0G1NES1</accession>
<evidence type="ECO:0000313" key="3">
    <source>
        <dbReference type="Proteomes" id="UP000033966"/>
    </source>
</evidence>
<reference evidence="2 3" key="1">
    <citation type="journal article" date="2015" name="Nature">
        <title>rRNA introns, odd ribosomes, and small enigmatic genomes across a large radiation of phyla.</title>
        <authorList>
            <person name="Brown C.T."/>
            <person name="Hug L.A."/>
            <person name="Thomas B.C."/>
            <person name="Sharon I."/>
            <person name="Castelle C.J."/>
            <person name="Singh A."/>
            <person name="Wilkins M.J."/>
            <person name="Williams K.H."/>
            <person name="Banfield J.F."/>
        </authorList>
    </citation>
    <scope>NUCLEOTIDE SEQUENCE [LARGE SCALE GENOMIC DNA]</scope>
</reference>